<evidence type="ECO:0000256" key="1">
    <source>
        <dbReference type="SAM" id="MobiDB-lite"/>
    </source>
</evidence>
<name>A0ABS3YZT8_9BACT</name>
<accession>A0ABS3YZT8</accession>
<dbReference type="Proteomes" id="UP000677244">
    <property type="component" value="Unassembled WGS sequence"/>
</dbReference>
<comment type="caution">
    <text evidence="2">The sequence shown here is derived from an EMBL/GenBank/DDBJ whole genome shotgun (WGS) entry which is preliminary data.</text>
</comment>
<gene>
    <name evidence="2" type="ORF">J7I42_24305</name>
</gene>
<organism evidence="2 3">
    <name type="scientific">Niastella soli</name>
    <dbReference type="NCBI Taxonomy" id="2821487"/>
    <lineage>
        <taxon>Bacteria</taxon>
        <taxon>Pseudomonadati</taxon>
        <taxon>Bacteroidota</taxon>
        <taxon>Chitinophagia</taxon>
        <taxon>Chitinophagales</taxon>
        <taxon>Chitinophagaceae</taxon>
        <taxon>Niastella</taxon>
    </lineage>
</organism>
<protein>
    <recommendedName>
        <fullName evidence="4">VWFA domain-containing protein</fullName>
    </recommendedName>
</protein>
<keyword evidence="3" id="KW-1185">Reference proteome</keyword>
<evidence type="ECO:0008006" key="4">
    <source>
        <dbReference type="Google" id="ProtNLM"/>
    </source>
</evidence>
<reference evidence="2 3" key="1">
    <citation type="submission" date="2021-03" db="EMBL/GenBank/DDBJ databases">
        <title>Assistant Professor.</title>
        <authorList>
            <person name="Huq M.A."/>
        </authorList>
    </citation>
    <scope>NUCLEOTIDE SEQUENCE [LARGE SCALE GENOMIC DNA]</scope>
    <source>
        <strain evidence="2 3">MAH-29</strain>
    </source>
</reference>
<evidence type="ECO:0000313" key="2">
    <source>
        <dbReference type="EMBL" id="MBO9203430.1"/>
    </source>
</evidence>
<proteinExistence type="predicted"/>
<feature type="compositionally biased region" description="Polar residues" evidence="1">
    <location>
        <begin position="393"/>
        <end position="403"/>
    </location>
</feature>
<evidence type="ECO:0000313" key="3">
    <source>
        <dbReference type="Proteomes" id="UP000677244"/>
    </source>
</evidence>
<dbReference type="RefSeq" id="WP_209141484.1">
    <property type="nucleotide sequence ID" value="NZ_JAGHKO010000010.1"/>
</dbReference>
<dbReference type="EMBL" id="JAGHKO010000010">
    <property type="protein sequence ID" value="MBO9203430.1"/>
    <property type="molecule type" value="Genomic_DNA"/>
</dbReference>
<dbReference type="PROSITE" id="PS51257">
    <property type="entry name" value="PROKAR_LIPOPROTEIN"/>
    <property type="match status" value="1"/>
</dbReference>
<sequence length="424" mass="48319">MARYLTIIMTIVCAWAMAGCNEIEEAVKDAKKDGSAPPKDNYMVLLDLSDRILYNNQQQVPKDIQVIQSIYAAFKSKLNAKDPTRLYFTVNDKLKLMVAPQRTTSNEVYDLAGNLRLTLASAQPEQKAKMLEETEKNFNTLLPQMYKKAVISNNSTSYAGADIWKYFNEDLQDDLEKDAQNTLFIITDGYMDFESLQGRTSRNNRYTSCVQIINNLKKAPDWNSRFKEGDYGLLPVNKRFPNLKVIVLELNPKDDWTGEYNLLTTIWSKWFNEMGIKSYAFIKDDNINEINESIEKLLKVKLPSSANITSVSWTPVTESDPEITKAAKNRTNTQIQPTETPTVIENAPEAAPKKENSKSYNSYSSYAYSEPAEVIKKEKNVKEREYIRTSAVKSQIDTSSIHLRTNPKKPISKPKEQVTFGPAY</sequence>
<feature type="region of interest" description="Disordered" evidence="1">
    <location>
        <begin position="393"/>
        <end position="424"/>
    </location>
</feature>